<feature type="region of interest" description="Disordered" evidence="1">
    <location>
        <begin position="1"/>
        <end position="25"/>
    </location>
</feature>
<name>A0AAE0XTU3_9GAST</name>
<protein>
    <submittedName>
        <fullName evidence="2">Uncharacterized protein</fullName>
    </submittedName>
</protein>
<dbReference type="AlphaFoldDB" id="A0AAE0XTU3"/>
<dbReference type="EMBL" id="JAWDGP010007584">
    <property type="protein sequence ID" value="KAK3712338.1"/>
    <property type="molecule type" value="Genomic_DNA"/>
</dbReference>
<reference evidence="2" key="1">
    <citation type="journal article" date="2023" name="G3 (Bethesda)">
        <title>A reference genome for the long-term kleptoplast-retaining sea slug Elysia crispata morphotype clarki.</title>
        <authorList>
            <person name="Eastman K.E."/>
            <person name="Pendleton A.L."/>
            <person name="Shaikh M.A."/>
            <person name="Suttiyut T."/>
            <person name="Ogas R."/>
            <person name="Tomko P."/>
            <person name="Gavelis G."/>
            <person name="Widhalm J.R."/>
            <person name="Wisecaver J.H."/>
        </authorList>
    </citation>
    <scope>NUCLEOTIDE SEQUENCE</scope>
    <source>
        <strain evidence="2">ECLA1</strain>
    </source>
</reference>
<proteinExistence type="predicted"/>
<sequence length="157" mass="17326">MGNRANHVRSSSAVKPGDGRPRRDKSLLVTGNVFSRFPAQKLGTQSEASPCVSGSRTTRENNATPNAWLQLAEVPPPPSSCLASWGATGRGQIGVMPYPRLLPTSRGQLLQKNSSHVEHQEKERNREKSGSRCRFKFYFKPSLPPTARFFPPHLGVF</sequence>
<accession>A0AAE0XTU3</accession>
<evidence type="ECO:0000313" key="3">
    <source>
        <dbReference type="Proteomes" id="UP001283361"/>
    </source>
</evidence>
<evidence type="ECO:0000256" key="1">
    <source>
        <dbReference type="SAM" id="MobiDB-lite"/>
    </source>
</evidence>
<dbReference type="Proteomes" id="UP001283361">
    <property type="component" value="Unassembled WGS sequence"/>
</dbReference>
<feature type="compositionally biased region" description="Polar residues" evidence="1">
    <location>
        <begin position="42"/>
        <end position="65"/>
    </location>
</feature>
<feature type="region of interest" description="Disordered" evidence="1">
    <location>
        <begin position="109"/>
        <end position="129"/>
    </location>
</feature>
<feature type="region of interest" description="Disordered" evidence="1">
    <location>
        <begin position="40"/>
        <end position="65"/>
    </location>
</feature>
<comment type="caution">
    <text evidence="2">The sequence shown here is derived from an EMBL/GenBank/DDBJ whole genome shotgun (WGS) entry which is preliminary data.</text>
</comment>
<feature type="compositionally biased region" description="Basic and acidic residues" evidence="1">
    <location>
        <begin position="115"/>
        <end position="129"/>
    </location>
</feature>
<evidence type="ECO:0000313" key="2">
    <source>
        <dbReference type="EMBL" id="KAK3712338.1"/>
    </source>
</evidence>
<gene>
    <name evidence="2" type="ORF">RRG08_002669</name>
</gene>
<keyword evidence="3" id="KW-1185">Reference proteome</keyword>
<organism evidence="2 3">
    <name type="scientific">Elysia crispata</name>
    <name type="common">lettuce slug</name>
    <dbReference type="NCBI Taxonomy" id="231223"/>
    <lineage>
        <taxon>Eukaryota</taxon>
        <taxon>Metazoa</taxon>
        <taxon>Spiralia</taxon>
        <taxon>Lophotrochozoa</taxon>
        <taxon>Mollusca</taxon>
        <taxon>Gastropoda</taxon>
        <taxon>Heterobranchia</taxon>
        <taxon>Euthyneura</taxon>
        <taxon>Panpulmonata</taxon>
        <taxon>Sacoglossa</taxon>
        <taxon>Placobranchoidea</taxon>
        <taxon>Plakobranchidae</taxon>
        <taxon>Elysia</taxon>
    </lineage>
</organism>